<dbReference type="Proteomes" id="UP000789508">
    <property type="component" value="Unassembled WGS sequence"/>
</dbReference>
<name>A0A9N9CL66_9GLOM</name>
<evidence type="ECO:0000313" key="3">
    <source>
        <dbReference type="EMBL" id="CAG8607655.1"/>
    </source>
</evidence>
<gene>
    <name evidence="3" type="ORF">ALEPTO_LOCUS8423</name>
</gene>
<keyword evidence="4" id="KW-1185">Reference proteome</keyword>
<dbReference type="AlphaFoldDB" id="A0A9N9CL66"/>
<dbReference type="InterPro" id="IPR027417">
    <property type="entry name" value="P-loop_NTPase"/>
</dbReference>
<reference evidence="3" key="1">
    <citation type="submission" date="2021-06" db="EMBL/GenBank/DDBJ databases">
        <authorList>
            <person name="Kallberg Y."/>
            <person name="Tangrot J."/>
            <person name="Rosling A."/>
        </authorList>
    </citation>
    <scope>NUCLEOTIDE SEQUENCE</scope>
    <source>
        <strain evidence="3">FL130A</strain>
    </source>
</reference>
<dbReference type="Pfam" id="PF01926">
    <property type="entry name" value="MMR_HSR1"/>
    <property type="match status" value="1"/>
</dbReference>
<proteinExistence type="predicted"/>
<evidence type="ECO:0000259" key="2">
    <source>
        <dbReference type="Pfam" id="PF01926"/>
    </source>
</evidence>
<evidence type="ECO:0000313" key="4">
    <source>
        <dbReference type="Proteomes" id="UP000789508"/>
    </source>
</evidence>
<evidence type="ECO:0000256" key="1">
    <source>
        <dbReference type="SAM" id="Coils"/>
    </source>
</evidence>
<dbReference type="EMBL" id="CAJVPS010004769">
    <property type="protein sequence ID" value="CAG8607655.1"/>
    <property type="molecule type" value="Genomic_DNA"/>
</dbReference>
<dbReference type="InterPro" id="IPR006073">
    <property type="entry name" value="GTP-bd"/>
</dbReference>
<dbReference type="GO" id="GO:0005525">
    <property type="term" value="F:GTP binding"/>
    <property type="evidence" value="ECO:0007669"/>
    <property type="project" value="InterPro"/>
</dbReference>
<feature type="coiled-coil region" evidence="1">
    <location>
        <begin position="180"/>
        <end position="239"/>
    </location>
</feature>
<accession>A0A9N9CL66</accession>
<sequence length="303" mass="34718">MADIRNIMLFDRTGNGKSTLANVLTKSLNFTEIADSISETREIQIKEFEEEKNSNGEEAIKYRVIDTIGIGDTRLTEQGVLYKLAEAFVFDADVSKYTTIVRTNFPEFEDELKCQQDQQQLRAENPAIFKILSATRIIYVDNPPLKDRTASINQEIRKDPRKRLLAPLATCQGTYRPQNLDAMNDRVGNYMTENEKTQEELKNLKKLTEQQPKLSQEERKKLIEQIRSIEEQGEQLKHQIANNTRGFFSKILGVLYRLAEASYHIKEGLNQILFVANGRFTKEEINTSGLLKSVKELPNTPPS</sequence>
<feature type="domain" description="G" evidence="2">
    <location>
        <begin position="7"/>
        <end position="80"/>
    </location>
</feature>
<protein>
    <submittedName>
        <fullName evidence="3">2401_t:CDS:1</fullName>
    </submittedName>
</protein>
<dbReference type="Gene3D" id="3.40.50.300">
    <property type="entry name" value="P-loop containing nucleotide triphosphate hydrolases"/>
    <property type="match status" value="1"/>
</dbReference>
<dbReference type="OrthoDB" id="8954335at2759"/>
<dbReference type="SUPFAM" id="SSF52540">
    <property type="entry name" value="P-loop containing nucleoside triphosphate hydrolases"/>
    <property type="match status" value="1"/>
</dbReference>
<comment type="caution">
    <text evidence="3">The sequence shown here is derived from an EMBL/GenBank/DDBJ whole genome shotgun (WGS) entry which is preliminary data.</text>
</comment>
<keyword evidence="1" id="KW-0175">Coiled coil</keyword>
<organism evidence="3 4">
    <name type="scientific">Ambispora leptoticha</name>
    <dbReference type="NCBI Taxonomy" id="144679"/>
    <lineage>
        <taxon>Eukaryota</taxon>
        <taxon>Fungi</taxon>
        <taxon>Fungi incertae sedis</taxon>
        <taxon>Mucoromycota</taxon>
        <taxon>Glomeromycotina</taxon>
        <taxon>Glomeromycetes</taxon>
        <taxon>Archaeosporales</taxon>
        <taxon>Ambisporaceae</taxon>
        <taxon>Ambispora</taxon>
    </lineage>
</organism>